<evidence type="ECO:0000256" key="5">
    <source>
        <dbReference type="SAM" id="MobiDB-lite"/>
    </source>
</evidence>
<feature type="domain" description="SH3b" evidence="7">
    <location>
        <begin position="277"/>
        <end position="341"/>
    </location>
</feature>
<comment type="similarity">
    <text evidence="1">Belongs to the peptidase C40 family.</text>
</comment>
<reference evidence="9 10" key="1">
    <citation type="submission" date="2019-02" db="EMBL/GenBank/DDBJ databases">
        <title>Peptostreptococcaceae bacterium ZHW00191 nov., a new bacterium isolated from the human gut.</title>
        <authorList>
            <person name="Zhou H.-W."/>
            <person name="Chen X.-J."/>
        </authorList>
    </citation>
    <scope>NUCLEOTIDE SEQUENCE [LARGE SCALE GENOMIC DNA]</scope>
    <source>
        <strain evidence="9 10">ZHW00191</strain>
    </source>
</reference>
<evidence type="ECO:0000259" key="7">
    <source>
        <dbReference type="PROSITE" id="PS51781"/>
    </source>
</evidence>
<dbReference type="GO" id="GO:0006508">
    <property type="term" value="P:proteolysis"/>
    <property type="evidence" value="ECO:0007669"/>
    <property type="project" value="UniProtKB-KW"/>
</dbReference>
<keyword evidence="3" id="KW-0378">Hydrolase</keyword>
<dbReference type="Pfam" id="PF00877">
    <property type="entry name" value="NLPC_P60"/>
    <property type="match status" value="1"/>
</dbReference>
<accession>A0A544QTU6</accession>
<dbReference type="InterPro" id="IPR036028">
    <property type="entry name" value="SH3-like_dom_sf"/>
</dbReference>
<dbReference type="Gene3D" id="3.90.1720.10">
    <property type="entry name" value="endopeptidase domain like (from Nostoc punctiforme)"/>
    <property type="match status" value="1"/>
</dbReference>
<dbReference type="PROSITE" id="PS51781">
    <property type="entry name" value="SH3B"/>
    <property type="match status" value="5"/>
</dbReference>
<evidence type="ECO:0000256" key="1">
    <source>
        <dbReference type="ARBA" id="ARBA00007074"/>
    </source>
</evidence>
<dbReference type="SUPFAM" id="SSF54001">
    <property type="entry name" value="Cysteine proteinases"/>
    <property type="match status" value="1"/>
</dbReference>
<dbReference type="EMBL" id="SGJB01000016">
    <property type="protein sequence ID" value="TQQ84114.1"/>
    <property type="molecule type" value="Genomic_DNA"/>
</dbReference>
<evidence type="ECO:0000313" key="10">
    <source>
        <dbReference type="Proteomes" id="UP000317863"/>
    </source>
</evidence>
<dbReference type="InterPro" id="IPR038765">
    <property type="entry name" value="Papain-like_cys_pep_sf"/>
</dbReference>
<dbReference type="RefSeq" id="WP_142536469.1">
    <property type="nucleotide sequence ID" value="NZ_SGJB01000016.1"/>
</dbReference>
<feature type="region of interest" description="Disordered" evidence="5">
    <location>
        <begin position="256"/>
        <end position="278"/>
    </location>
</feature>
<organism evidence="9 10">
    <name type="scientific">Peptacetobacter hominis</name>
    <dbReference type="NCBI Taxonomy" id="2743610"/>
    <lineage>
        <taxon>Bacteria</taxon>
        <taxon>Bacillati</taxon>
        <taxon>Bacillota</taxon>
        <taxon>Clostridia</taxon>
        <taxon>Peptostreptococcales</taxon>
        <taxon>Peptostreptococcaceae</taxon>
        <taxon>Peptacetobacter</taxon>
    </lineage>
</organism>
<dbReference type="Gene3D" id="2.30.30.40">
    <property type="entry name" value="SH3 Domains"/>
    <property type="match status" value="5"/>
</dbReference>
<feature type="chain" id="PRO_5038731306" evidence="6">
    <location>
        <begin position="21"/>
        <end position="570"/>
    </location>
</feature>
<keyword evidence="4" id="KW-0788">Thiol protease</keyword>
<name>A0A544QTU6_9FIRM</name>
<dbReference type="SUPFAM" id="SSF50044">
    <property type="entry name" value="SH3-domain"/>
    <property type="match status" value="1"/>
</dbReference>
<keyword evidence="6" id="KW-0732">Signal</keyword>
<proteinExistence type="inferred from homology"/>
<feature type="region of interest" description="Disordered" evidence="5">
    <location>
        <begin position="422"/>
        <end position="442"/>
    </location>
</feature>
<dbReference type="PANTHER" id="PTHR34408:SF1">
    <property type="entry name" value="GLYCOSYL HYDROLASE FAMILY 19 DOMAIN-CONTAINING PROTEIN HI_1415"/>
    <property type="match status" value="1"/>
</dbReference>
<feature type="domain" description="SH3b" evidence="7">
    <location>
        <begin position="25"/>
        <end position="88"/>
    </location>
</feature>
<feature type="domain" description="SH3b" evidence="7">
    <location>
        <begin position="104"/>
        <end position="169"/>
    </location>
</feature>
<evidence type="ECO:0000256" key="2">
    <source>
        <dbReference type="ARBA" id="ARBA00022670"/>
    </source>
</evidence>
<feature type="domain" description="SH3b" evidence="7">
    <location>
        <begin position="351"/>
        <end position="421"/>
    </location>
</feature>
<dbReference type="OrthoDB" id="9808890at2"/>
<comment type="caution">
    <text evidence="9">The sequence shown here is derived from an EMBL/GenBank/DDBJ whole genome shotgun (WGS) entry which is preliminary data.</text>
</comment>
<feature type="signal peptide" evidence="6">
    <location>
        <begin position="1"/>
        <end position="20"/>
    </location>
</feature>
<dbReference type="InterPro" id="IPR000064">
    <property type="entry name" value="NLP_P60_dom"/>
</dbReference>
<feature type="domain" description="SH3b" evidence="7">
    <location>
        <begin position="192"/>
        <end position="255"/>
    </location>
</feature>
<protein>
    <submittedName>
        <fullName evidence="9">Ligand-binding protein SH3</fullName>
    </submittedName>
</protein>
<dbReference type="Proteomes" id="UP000317863">
    <property type="component" value="Unassembled WGS sequence"/>
</dbReference>
<dbReference type="AlphaFoldDB" id="A0A544QTU6"/>
<dbReference type="SMART" id="SM00287">
    <property type="entry name" value="SH3b"/>
    <property type="match status" value="5"/>
</dbReference>
<dbReference type="InterPro" id="IPR003646">
    <property type="entry name" value="SH3-like_bac-type"/>
</dbReference>
<evidence type="ECO:0000256" key="6">
    <source>
        <dbReference type="SAM" id="SignalP"/>
    </source>
</evidence>
<dbReference type="Pfam" id="PF08239">
    <property type="entry name" value="SH3_3"/>
    <property type="match status" value="5"/>
</dbReference>
<gene>
    <name evidence="9" type="ORF">EXD82_08410</name>
</gene>
<dbReference type="PANTHER" id="PTHR34408">
    <property type="entry name" value="FAMILY PROTEIN, PUTATIVE-RELATED"/>
    <property type="match status" value="1"/>
</dbReference>
<keyword evidence="2" id="KW-0645">Protease</keyword>
<evidence type="ECO:0000313" key="9">
    <source>
        <dbReference type="EMBL" id="TQQ84114.1"/>
    </source>
</evidence>
<dbReference type="PROSITE" id="PS51935">
    <property type="entry name" value="NLPC_P60"/>
    <property type="match status" value="1"/>
</dbReference>
<dbReference type="GO" id="GO:0008234">
    <property type="term" value="F:cysteine-type peptidase activity"/>
    <property type="evidence" value="ECO:0007669"/>
    <property type="project" value="UniProtKB-KW"/>
</dbReference>
<evidence type="ECO:0000256" key="4">
    <source>
        <dbReference type="ARBA" id="ARBA00022807"/>
    </source>
</evidence>
<evidence type="ECO:0000256" key="3">
    <source>
        <dbReference type="ARBA" id="ARBA00022801"/>
    </source>
</evidence>
<keyword evidence="10" id="KW-1185">Reference proteome</keyword>
<evidence type="ECO:0000259" key="8">
    <source>
        <dbReference type="PROSITE" id="PS51935"/>
    </source>
</evidence>
<dbReference type="InterPro" id="IPR052354">
    <property type="entry name" value="Cell_Wall_Dynamics_Protein"/>
</dbReference>
<sequence>MKKSIAALGISAVAFTMALADADAAENATVTAEALNMRSGAGITFDKTGTVYKGESVSIIERQNGWVKISTSSGKTGWVSEQYLSTSQAEVSQTSLASAKSTSGSIAYVSVASSLNVRSTDSISGSIIAKISNNTKVQVINVKDNGWTNIKLANGQTGWVSSTYLKKTINNNASSSSGETSGSSSESAVSVSGQAKVTASSLNIRKGPGTNYAVIKSVAKNTMVSLQKKSGSWYSIKLSDGTTGWASSQYLSLSSGTGSSSGTDSNSTNTGSSTSVSGKLKVTASTGLNVRKGPGTNYSVVSSVAGGSIVDAVEKSGSWYKIKLSNGTTGWVSGQYVTSYSGESSSSGGNSSSTSVSGRLKVNTTSGLNVRKGPGTEYAVVASLSGGSVVESLEKSGSWYKVKLLNGTTGWVSGQYVSSTNESVSEGGTVSGNTSGSMGSGVSSSKGEAVVDYAYTLLGTPYQWGGNGPDKFDCSGYTKWVYSKAAGVSIPRVSRDQATAGKAVAKGDYQKGDLLYFDTSGNGSVSHVGIYVGGDKFIHCSGTQTKPGSVKVSSLTGYYGNALLGARRIV</sequence>
<feature type="domain" description="NlpC/P60" evidence="8">
    <location>
        <begin position="444"/>
        <end position="570"/>
    </location>
</feature>